<accession>A0A834N240</accession>
<comment type="caution">
    <text evidence="2">The sequence shown here is derived from an EMBL/GenBank/DDBJ whole genome shotgun (WGS) entry which is preliminary data.</text>
</comment>
<evidence type="ECO:0000256" key="1">
    <source>
        <dbReference type="SAM" id="MobiDB-lite"/>
    </source>
</evidence>
<proteinExistence type="predicted"/>
<organism evidence="2 3">
    <name type="scientific">Vespula vulgaris</name>
    <name type="common">Yellow jacket</name>
    <name type="synonym">Wasp</name>
    <dbReference type="NCBI Taxonomy" id="7454"/>
    <lineage>
        <taxon>Eukaryota</taxon>
        <taxon>Metazoa</taxon>
        <taxon>Ecdysozoa</taxon>
        <taxon>Arthropoda</taxon>
        <taxon>Hexapoda</taxon>
        <taxon>Insecta</taxon>
        <taxon>Pterygota</taxon>
        <taxon>Neoptera</taxon>
        <taxon>Endopterygota</taxon>
        <taxon>Hymenoptera</taxon>
        <taxon>Apocrita</taxon>
        <taxon>Aculeata</taxon>
        <taxon>Vespoidea</taxon>
        <taxon>Vespidae</taxon>
        <taxon>Vespinae</taxon>
        <taxon>Vespula</taxon>
    </lineage>
</organism>
<dbReference type="EMBL" id="JACSEA010000010">
    <property type="protein sequence ID" value="KAF7391413.1"/>
    <property type="molecule type" value="Genomic_DNA"/>
</dbReference>
<feature type="compositionally biased region" description="Basic and acidic residues" evidence="1">
    <location>
        <begin position="77"/>
        <end position="99"/>
    </location>
</feature>
<dbReference type="Proteomes" id="UP000614350">
    <property type="component" value="Unassembled WGS sequence"/>
</dbReference>
<gene>
    <name evidence="2" type="ORF">HZH66_009893</name>
</gene>
<feature type="compositionally biased region" description="Polar residues" evidence="1">
    <location>
        <begin position="59"/>
        <end position="73"/>
    </location>
</feature>
<dbReference type="AlphaFoldDB" id="A0A834N240"/>
<name>A0A834N240_VESVU</name>
<reference evidence="2" key="1">
    <citation type="journal article" date="2020" name="G3 (Bethesda)">
        <title>High-Quality Assemblies for Three Invasive Social Wasps from the &lt;i&gt;Vespula&lt;/i&gt; Genus.</title>
        <authorList>
            <person name="Harrop T.W.R."/>
            <person name="Guhlin J."/>
            <person name="McLaughlin G.M."/>
            <person name="Permina E."/>
            <person name="Stockwell P."/>
            <person name="Gilligan J."/>
            <person name="Le Lec M.F."/>
            <person name="Gruber M.A.M."/>
            <person name="Quinn O."/>
            <person name="Lovegrove M."/>
            <person name="Duncan E.J."/>
            <person name="Remnant E.J."/>
            <person name="Van Eeckhoven J."/>
            <person name="Graham B."/>
            <person name="Knapp R.A."/>
            <person name="Langford K.W."/>
            <person name="Kronenberg Z."/>
            <person name="Press M.O."/>
            <person name="Eacker S.M."/>
            <person name="Wilson-Rankin E.E."/>
            <person name="Purcell J."/>
            <person name="Lester P.J."/>
            <person name="Dearden P.K."/>
        </authorList>
    </citation>
    <scope>NUCLEOTIDE SEQUENCE</scope>
    <source>
        <strain evidence="2">Marl-1</strain>
    </source>
</reference>
<evidence type="ECO:0000313" key="3">
    <source>
        <dbReference type="Proteomes" id="UP000614350"/>
    </source>
</evidence>
<keyword evidence="3" id="KW-1185">Reference proteome</keyword>
<feature type="region of interest" description="Disordered" evidence="1">
    <location>
        <begin position="42"/>
        <end position="99"/>
    </location>
</feature>
<evidence type="ECO:0000313" key="2">
    <source>
        <dbReference type="EMBL" id="KAF7391413.1"/>
    </source>
</evidence>
<protein>
    <submittedName>
        <fullName evidence="2">Uncharacterized protein</fullName>
    </submittedName>
</protein>
<sequence length="99" mass="11077">MSDRILYLRKLFVNTDTNRFLRKFLSSLVEVQNTTELVTSTCGDEFSKSSKSEKISKSTHGNKLSKFSESAKISKSSRGDRSSKSSESAESKSETKEIV</sequence>
<feature type="compositionally biased region" description="Basic and acidic residues" evidence="1">
    <location>
        <begin position="45"/>
        <end position="56"/>
    </location>
</feature>